<dbReference type="GeneID" id="19333768"/>
<reference evidence="1 2" key="1">
    <citation type="journal article" date="2012" name="PLoS Pathog.">
        <title>Diverse lifestyles and strategies of plant pathogenesis encoded in the genomes of eighteen Dothideomycetes fungi.</title>
        <authorList>
            <person name="Ohm R.A."/>
            <person name="Feau N."/>
            <person name="Henrissat B."/>
            <person name="Schoch C.L."/>
            <person name="Horwitz B.A."/>
            <person name="Barry K.W."/>
            <person name="Condon B.J."/>
            <person name="Copeland A.C."/>
            <person name="Dhillon B."/>
            <person name="Glaser F."/>
            <person name="Hesse C.N."/>
            <person name="Kosti I."/>
            <person name="LaButti K."/>
            <person name="Lindquist E.A."/>
            <person name="Lucas S."/>
            <person name="Salamov A.A."/>
            <person name="Bradshaw R.E."/>
            <person name="Ciuffetti L."/>
            <person name="Hamelin R.C."/>
            <person name="Kema G.H.J."/>
            <person name="Lawrence C."/>
            <person name="Scott J.A."/>
            <person name="Spatafora J.W."/>
            <person name="Turgeon B.G."/>
            <person name="de Wit P.J.G.M."/>
            <person name="Zhong S."/>
            <person name="Goodwin S.B."/>
            <person name="Grigoriev I.V."/>
        </authorList>
    </citation>
    <scope>NUCLEOTIDE SEQUENCE [LARGE SCALE GENOMIC DNA]</scope>
    <source>
        <strain evidence="1 2">CIRAD86</strain>
    </source>
</reference>
<evidence type="ECO:0000313" key="2">
    <source>
        <dbReference type="Proteomes" id="UP000016932"/>
    </source>
</evidence>
<sequence length="393" mass="43920">MRTSPPASSLTATQRALNTSEVLEAILYQVKDRDELLQLVSFSKTARNVIYGASSASHGLSLSKSRRAPLVWEVDFKNSTIVNLTADHAQQASGLKILKPVVLTDFLLFDRYYAKLSLVERLDTDTRVVGWKIRLAFLQHALQTRPDFTIFRMFLSNPPVEAVELAWIPPHPNVGYGSSGITQLFIAGGVCLRDVINQIPVMQSQWVESRRAHYCRPPLRLIRAQTGSASLQDLSLPIRMDSSKHEVPRGLALQDFDGNWGKTRTQQPQPLNSHLFARQHGTFDFTAFEGAICRLTTVYLTSNAFLYGTQVAPPPDQNQALTEIPSKCGLERIQVYESTTMTEAYFVFPKKLQKAASDLTLVFLPCVGLLTELERDAVEEGISIGGVEERLNW</sequence>
<dbReference type="RefSeq" id="XP_007929469.1">
    <property type="nucleotide sequence ID" value="XM_007931278.1"/>
</dbReference>
<dbReference type="Proteomes" id="UP000016932">
    <property type="component" value="Unassembled WGS sequence"/>
</dbReference>
<protein>
    <submittedName>
        <fullName evidence="1">Uncharacterized protein</fullName>
    </submittedName>
</protein>
<dbReference type="AlphaFoldDB" id="M3ATT9"/>
<dbReference type="VEuPathDB" id="FungiDB:MYCFIDRAFT_177512"/>
<dbReference type="EMBL" id="KB446561">
    <property type="protein sequence ID" value="EME80573.1"/>
    <property type="molecule type" value="Genomic_DNA"/>
</dbReference>
<evidence type="ECO:0000313" key="1">
    <source>
        <dbReference type="EMBL" id="EME80573.1"/>
    </source>
</evidence>
<dbReference type="OrthoDB" id="10450373at2759"/>
<keyword evidence="2" id="KW-1185">Reference proteome</keyword>
<proteinExistence type="predicted"/>
<gene>
    <name evidence="1" type="ORF">MYCFIDRAFT_177512</name>
</gene>
<organism evidence="1 2">
    <name type="scientific">Pseudocercospora fijiensis (strain CIRAD86)</name>
    <name type="common">Black leaf streak disease fungus</name>
    <name type="synonym">Mycosphaerella fijiensis</name>
    <dbReference type="NCBI Taxonomy" id="383855"/>
    <lineage>
        <taxon>Eukaryota</taxon>
        <taxon>Fungi</taxon>
        <taxon>Dikarya</taxon>
        <taxon>Ascomycota</taxon>
        <taxon>Pezizomycotina</taxon>
        <taxon>Dothideomycetes</taxon>
        <taxon>Dothideomycetidae</taxon>
        <taxon>Mycosphaerellales</taxon>
        <taxon>Mycosphaerellaceae</taxon>
        <taxon>Pseudocercospora</taxon>
    </lineage>
</organism>
<dbReference type="KEGG" id="pfj:MYCFIDRAFT_177512"/>
<accession>M3ATT9</accession>
<dbReference type="HOGENOM" id="CLU_702327_0_0_1"/>
<name>M3ATT9_PSEFD</name>